<name>A6FZ05_9BACT</name>
<keyword evidence="5" id="KW-1185">Reference proteome</keyword>
<evidence type="ECO:0000313" key="5">
    <source>
        <dbReference type="Proteomes" id="UP000005801"/>
    </source>
</evidence>
<feature type="compositionally biased region" description="Acidic residues" evidence="2">
    <location>
        <begin position="27"/>
        <end position="36"/>
    </location>
</feature>
<dbReference type="AlphaFoldDB" id="A6FZ05"/>
<comment type="caution">
    <text evidence="4">The sequence shown here is derived from an EMBL/GenBank/DDBJ whole genome shotgun (WGS) entry which is preliminary data.</text>
</comment>
<feature type="coiled-coil region" evidence="1">
    <location>
        <begin position="105"/>
        <end position="142"/>
    </location>
</feature>
<gene>
    <name evidence="4" type="ORF">PPSIR1_30130</name>
</gene>
<dbReference type="Proteomes" id="UP000005801">
    <property type="component" value="Unassembled WGS sequence"/>
</dbReference>
<keyword evidence="3" id="KW-1133">Transmembrane helix</keyword>
<evidence type="ECO:0000256" key="3">
    <source>
        <dbReference type="SAM" id="Phobius"/>
    </source>
</evidence>
<reference evidence="4 5" key="1">
    <citation type="submission" date="2007-06" db="EMBL/GenBank/DDBJ databases">
        <authorList>
            <person name="Shimkets L."/>
            <person name="Ferriera S."/>
            <person name="Johnson J."/>
            <person name="Kravitz S."/>
            <person name="Beeson K."/>
            <person name="Sutton G."/>
            <person name="Rogers Y.-H."/>
            <person name="Friedman R."/>
            <person name="Frazier M."/>
            <person name="Venter J.C."/>
        </authorList>
    </citation>
    <scope>NUCLEOTIDE SEQUENCE [LARGE SCALE GENOMIC DNA]</scope>
    <source>
        <strain evidence="4 5">SIR-1</strain>
    </source>
</reference>
<feature type="transmembrane region" description="Helical" evidence="3">
    <location>
        <begin position="217"/>
        <end position="238"/>
    </location>
</feature>
<proteinExistence type="predicted"/>
<keyword evidence="1" id="KW-0175">Coiled coil</keyword>
<keyword evidence="3" id="KW-0472">Membrane</keyword>
<keyword evidence="3" id="KW-0812">Transmembrane</keyword>
<evidence type="ECO:0000256" key="1">
    <source>
        <dbReference type="SAM" id="Coils"/>
    </source>
</evidence>
<accession>A6FZ05</accession>
<evidence type="ECO:0000256" key="2">
    <source>
        <dbReference type="SAM" id="MobiDB-lite"/>
    </source>
</evidence>
<protein>
    <submittedName>
        <fullName evidence="4">Uncharacterized protein</fullName>
    </submittedName>
</protein>
<evidence type="ECO:0000313" key="4">
    <source>
        <dbReference type="EMBL" id="EDM81160.1"/>
    </source>
</evidence>
<dbReference type="EMBL" id="ABCS01000005">
    <property type="protein sequence ID" value="EDM81160.1"/>
    <property type="molecule type" value="Genomic_DNA"/>
</dbReference>
<organism evidence="4 5">
    <name type="scientific">Plesiocystis pacifica SIR-1</name>
    <dbReference type="NCBI Taxonomy" id="391625"/>
    <lineage>
        <taxon>Bacteria</taxon>
        <taxon>Pseudomonadati</taxon>
        <taxon>Myxococcota</taxon>
        <taxon>Polyangia</taxon>
        <taxon>Nannocystales</taxon>
        <taxon>Nannocystaceae</taxon>
        <taxon>Plesiocystis</taxon>
    </lineage>
</organism>
<sequence>MLAPGVASAKRLTPEQAAEARSAVDTTDPDAMEEAAEELGDPELFLRAAEALRLEADTTRDLDLAIRALPLAQTANDIAAYLADERNYKNSDWRPVERDRAVGLVAESKESIQSIEALIAAIEEERRKAAEEEAARQAALAAAGEDEKKKRGPMKPGTGMIIGGSAALALGVGGVAIVGVGLAQGNAAQAEAESLDLPAEIDRLSELDAAGSRANNLALVGGIVGGVGLIAGATLVALGVKKRKQAGPDASASVQVGGYFSAQGGGLQLSGSF</sequence>
<feature type="transmembrane region" description="Helical" evidence="3">
    <location>
        <begin position="158"/>
        <end position="183"/>
    </location>
</feature>
<feature type="region of interest" description="Disordered" evidence="2">
    <location>
        <begin position="1"/>
        <end position="36"/>
    </location>
</feature>